<comment type="caution">
    <text evidence="1">The sequence shown here is derived from an EMBL/GenBank/DDBJ whole genome shotgun (WGS) entry which is preliminary data.</text>
</comment>
<organism evidence="1 2">
    <name type="scientific">Hyalomma asiaticum</name>
    <name type="common">Tick</name>
    <dbReference type="NCBI Taxonomy" id="266040"/>
    <lineage>
        <taxon>Eukaryota</taxon>
        <taxon>Metazoa</taxon>
        <taxon>Ecdysozoa</taxon>
        <taxon>Arthropoda</taxon>
        <taxon>Chelicerata</taxon>
        <taxon>Arachnida</taxon>
        <taxon>Acari</taxon>
        <taxon>Parasitiformes</taxon>
        <taxon>Ixodida</taxon>
        <taxon>Ixodoidea</taxon>
        <taxon>Ixodidae</taxon>
        <taxon>Hyalomminae</taxon>
        <taxon>Hyalomma</taxon>
    </lineage>
</organism>
<dbReference type="Proteomes" id="UP000821845">
    <property type="component" value="Chromosome 2"/>
</dbReference>
<keyword evidence="2" id="KW-1185">Reference proteome</keyword>
<accession>A0ACB7T1I9</accession>
<reference evidence="1" key="1">
    <citation type="submission" date="2020-05" db="EMBL/GenBank/DDBJ databases">
        <title>Large-scale comparative analyses of tick genomes elucidate their genetic diversity and vector capacities.</title>
        <authorList>
            <person name="Jia N."/>
            <person name="Wang J."/>
            <person name="Shi W."/>
            <person name="Du L."/>
            <person name="Sun Y."/>
            <person name="Zhan W."/>
            <person name="Jiang J."/>
            <person name="Wang Q."/>
            <person name="Zhang B."/>
            <person name="Ji P."/>
            <person name="Sakyi L.B."/>
            <person name="Cui X."/>
            <person name="Yuan T."/>
            <person name="Jiang B."/>
            <person name="Yang W."/>
            <person name="Lam T.T.-Y."/>
            <person name="Chang Q."/>
            <person name="Ding S."/>
            <person name="Wang X."/>
            <person name="Zhu J."/>
            <person name="Ruan X."/>
            <person name="Zhao L."/>
            <person name="Wei J."/>
            <person name="Que T."/>
            <person name="Du C."/>
            <person name="Cheng J."/>
            <person name="Dai P."/>
            <person name="Han X."/>
            <person name="Huang E."/>
            <person name="Gao Y."/>
            <person name="Liu J."/>
            <person name="Shao H."/>
            <person name="Ye R."/>
            <person name="Li L."/>
            <person name="Wei W."/>
            <person name="Wang X."/>
            <person name="Wang C."/>
            <person name="Yang T."/>
            <person name="Huo Q."/>
            <person name="Li W."/>
            <person name="Guo W."/>
            <person name="Chen H."/>
            <person name="Zhou L."/>
            <person name="Ni X."/>
            <person name="Tian J."/>
            <person name="Zhou Y."/>
            <person name="Sheng Y."/>
            <person name="Liu T."/>
            <person name="Pan Y."/>
            <person name="Xia L."/>
            <person name="Li J."/>
            <person name="Zhao F."/>
            <person name="Cao W."/>
        </authorList>
    </citation>
    <scope>NUCLEOTIDE SEQUENCE</scope>
    <source>
        <strain evidence="1">Hyas-2018</strain>
    </source>
</reference>
<sequence>MVSSVSAAEQRPRRFGASAKASRWLVLHCELRACRCLFGFAGDRCDVYAGRCWLMHCFLRDCYSARGARLRCVCDRALYGTRVLSGLYWYNDGLQGAYKPPPPSWVDVVPMQPDDDLEAYTMDGVDDEIDLSLYQQAVAAAVSPAKARAAAVVQNSLPRNDNNVTTYQGGAKGISFKESTLPATYSGGAGWVRLGSSLLNKTLRALPRFEIPKIANGRGLLGQVILMRNVSTKSAVTESPGYEREIAAKDEKSTLEKDFGGDAKFVYEDYAVFDEGAPMPSLWQSSATNVRGTTWPVWLVVACHHVRRSLKHQAL</sequence>
<dbReference type="EMBL" id="CM023482">
    <property type="protein sequence ID" value="KAH6940167.1"/>
    <property type="molecule type" value="Genomic_DNA"/>
</dbReference>
<protein>
    <submittedName>
        <fullName evidence="1">Uncharacterized protein</fullName>
    </submittedName>
</protein>
<evidence type="ECO:0000313" key="1">
    <source>
        <dbReference type="EMBL" id="KAH6940167.1"/>
    </source>
</evidence>
<evidence type="ECO:0000313" key="2">
    <source>
        <dbReference type="Proteomes" id="UP000821845"/>
    </source>
</evidence>
<proteinExistence type="predicted"/>
<gene>
    <name evidence="1" type="ORF">HPB50_025975</name>
</gene>
<name>A0ACB7T1I9_HYAAI</name>